<name>A0A1E8CG63_9GAMM</name>
<dbReference type="Proteomes" id="UP000175669">
    <property type="component" value="Unassembled WGS sequence"/>
</dbReference>
<feature type="domain" description="Hemerythrin-like" evidence="1">
    <location>
        <begin position="10"/>
        <end position="128"/>
    </location>
</feature>
<accession>A0A1E8CG63</accession>
<dbReference type="CDD" id="cd12108">
    <property type="entry name" value="Hr-like"/>
    <property type="match status" value="1"/>
</dbReference>
<dbReference type="PANTHER" id="PTHR35585">
    <property type="entry name" value="HHE DOMAIN PROTEIN (AFU_ORTHOLOGUE AFUA_4G00730)"/>
    <property type="match status" value="1"/>
</dbReference>
<sequence>MANSNAKDDAIKILMADHKKVKAAFKQFEELGDKAFVSKKKLADEICMELLVHTQVEEEILYPVFVKNIKKEKPLVNEAVVEHSSAKVLIGEILDMKGDEELFDARVKVLSEYIDHHVKEEEKEMFPLMRSADIDLVAVGSQIKERKQQLMVAG</sequence>
<dbReference type="EMBL" id="MASR01000002">
    <property type="protein sequence ID" value="OFE11342.1"/>
    <property type="molecule type" value="Genomic_DNA"/>
</dbReference>
<dbReference type="STRING" id="1524254.PHACT_12345"/>
<organism evidence="2 3">
    <name type="scientific">Pseudohongiella acticola</name>
    <dbReference type="NCBI Taxonomy" id="1524254"/>
    <lineage>
        <taxon>Bacteria</taxon>
        <taxon>Pseudomonadati</taxon>
        <taxon>Pseudomonadota</taxon>
        <taxon>Gammaproteobacteria</taxon>
        <taxon>Pseudomonadales</taxon>
        <taxon>Pseudohongiellaceae</taxon>
        <taxon>Pseudohongiella</taxon>
    </lineage>
</organism>
<dbReference type="Gene3D" id="1.20.120.520">
    <property type="entry name" value="nmb1532 protein domain like"/>
    <property type="match status" value="1"/>
</dbReference>
<gene>
    <name evidence="2" type="ORF">PHACT_12345</name>
</gene>
<dbReference type="InterPro" id="IPR012312">
    <property type="entry name" value="Hemerythrin-like"/>
</dbReference>
<protein>
    <submittedName>
        <fullName evidence="2">Hemerythrin</fullName>
    </submittedName>
</protein>
<dbReference type="PANTHER" id="PTHR35585:SF1">
    <property type="entry name" value="HHE DOMAIN PROTEIN (AFU_ORTHOLOGUE AFUA_4G00730)"/>
    <property type="match status" value="1"/>
</dbReference>
<dbReference type="RefSeq" id="WP_070118495.1">
    <property type="nucleotide sequence ID" value="NZ_CAXATG010000005.1"/>
</dbReference>
<comment type="caution">
    <text evidence="2">The sequence shown here is derived from an EMBL/GenBank/DDBJ whole genome shotgun (WGS) entry which is preliminary data.</text>
</comment>
<evidence type="ECO:0000259" key="1">
    <source>
        <dbReference type="Pfam" id="PF01814"/>
    </source>
</evidence>
<dbReference type="OrthoDB" id="9793637at2"/>
<proteinExistence type="predicted"/>
<dbReference type="Pfam" id="PF01814">
    <property type="entry name" value="Hemerythrin"/>
    <property type="match status" value="1"/>
</dbReference>
<keyword evidence="3" id="KW-1185">Reference proteome</keyword>
<dbReference type="AlphaFoldDB" id="A0A1E8CG63"/>
<evidence type="ECO:0000313" key="3">
    <source>
        <dbReference type="Proteomes" id="UP000175669"/>
    </source>
</evidence>
<reference evidence="3" key="1">
    <citation type="submission" date="2016-07" db="EMBL/GenBank/DDBJ databases">
        <authorList>
            <person name="Florea S."/>
            <person name="Webb J.S."/>
            <person name="Jaromczyk J."/>
            <person name="Schardl C.L."/>
        </authorList>
    </citation>
    <scope>NUCLEOTIDE SEQUENCE [LARGE SCALE GENOMIC DNA]</scope>
    <source>
        <strain evidence="3">KCTC 42131</strain>
    </source>
</reference>
<evidence type="ECO:0000313" key="2">
    <source>
        <dbReference type="EMBL" id="OFE11342.1"/>
    </source>
</evidence>